<dbReference type="SUPFAM" id="SSF117070">
    <property type="entry name" value="LEA14-like"/>
    <property type="match status" value="1"/>
</dbReference>
<gene>
    <name evidence="4" type="ORF">AKO1_008183</name>
</gene>
<dbReference type="GO" id="GO:0098542">
    <property type="term" value="P:defense response to other organism"/>
    <property type="evidence" value="ECO:0007669"/>
    <property type="project" value="InterPro"/>
</dbReference>
<evidence type="ECO:0000256" key="3">
    <source>
        <dbReference type="SAM" id="Phobius"/>
    </source>
</evidence>
<comment type="subcellular location">
    <subcellularLocation>
        <location evidence="1">Membrane</location>
    </subcellularLocation>
</comment>
<evidence type="ECO:0008006" key="6">
    <source>
        <dbReference type="Google" id="ProtNLM"/>
    </source>
</evidence>
<proteinExistence type="predicted"/>
<dbReference type="AlphaFoldDB" id="A0AAW2YMH3"/>
<dbReference type="GO" id="GO:0016020">
    <property type="term" value="C:membrane"/>
    <property type="evidence" value="ECO:0007669"/>
    <property type="project" value="UniProtKB-SubCell"/>
</dbReference>
<name>A0AAW2YMH3_9EUKA</name>
<protein>
    <recommendedName>
        <fullName evidence="6">Late embryogenesis abundant protein LEA-2 subgroup domain-containing protein</fullName>
    </recommendedName>
</protein>
<keyword evidence="3" id="KW-0812">Transmembrane</keyword>
<evidence type="ECO:0000313" key="4">
    <source>
        <dbReference type="EMBL" id="KAL0478502.1"/>
    </source>
</evidence>
<evidence type="ECO:0000313" key="5">
    <source>
        <dbReference type="Proteomes" id="UP001431209"/>
    </source>
</evidence>
<comment type="caution">
    <text evidence="4">The sequence shown here is derived from an EMBL/GenBank/DDBJ whole genome shotgun (WGS) entry which is preliminary data.</text>
</comment>
<dbReference type="EMBL" id="JAOPGA020000415">
    <property type="protein sequence ID" value="KAL0478502.1"/>
    <property type="molecule type" value="Genomic_DNA"/>
</dbReference>
<sequence>MNRSSDRLIEFNQYGRYVPEPQPHTTVEVIEVPKKRKLYARRCCIPFILCCIATCILIAIGVGLTVFFLYPRIPDLSITYKSAELKSVNANTLSLSITINLNITVDNKNYVTLQADQVVANVTLKNVGAKIGQAKNQGVISFPSMTKTSQIAPLLFVSTITDQNVFLSVAEQCSASGARSIPLSLQGTYNVYYKGISFAYPMTFSQDADVPCCFGSGC</sequence>
<dbReference type="PANTHER" id="PTHR31234">
    <property type="entry name" value="LATE EMBRYOGENESIS ABUNDANT (LEA) HYDROXYPROLINE-RICH GLYCOPROTEIN FAMILY"/>
    <property type="match status" value="1"/>
</dbReference>
<reference evidence="4 5" key="1">
    <citation type="submission" date="2024-03" db="EMBL/GenBank/DDBJ databases">
        <title>The Acrasis kona genome and developmental transcriptomes reveal deep origins of eukaryotic multicellular pathways.</title>
        <authorList>
            <person name="Sheikh S."/>
            <person name="Fu C.-J."/>
            <person name="Brown M.W."/>
            <person name="Baldauf S.L."/>
        </authorList>
    </citation>
    <scope>NUCLEOTIDE SEQUENCE [LARGE SCALE GENOMIC DNA]</scope>
    <source>
        <strain evidence="4 5">ATCC MYA-3509</strain>
    </source>
</reference>
<evidence type="ECO:0000256" key="2">
    <source>
        <dbReference type="ARBA" id="ARBA00023136"/>
    </source>
</evidence>
<feature type="transmembrane region" description="Helical" evidence="3">
    <location>
        <begin position="44"/>
        <end position="70"/>
    </location>
</feature>
<keyword evidence="3" id="KW-1133">Transmembrane helix</keyword>
<keyword evidence="2 3" id="KW-0472">Membrane</keyword>
<dbReference type="Gene3D" id="2.60.40.1820">
    <property type="match status" value="1"/>
</dbReference>
<keyword evidence="5" id="KW-1185">Reference proteome</keyword>
<evidence type="ECO:0000256" key="1">
    <source>
        <dbReference type="ARBA" id="ARBA00004370"/>
    </source>
</evidence>
<dbReference type="InterPro" id="IPR044839">
    <property type="entry name" value="NDR1-like"/>
</dbReference>
<accession>A0AAW2YMH3</accession>
<organism evidence="4 5">
    <name type="scientific">Acrasis kona</name>
    <dbReference type="NCBI Taxonomy" id="1008807"/>
    <lineage>
        <taxon>Eukaryota</taxon>
        <taxon>Discoba</taxon>
        <taxon>Heterolobosea</taxon>
        <taxon>Tetramitia</taxon>
        <taxon>Eutetramitia</taxon>
        <taxon>Acrasidae</taxon>
        <taxon>Acrasis</taxon>
    </lineage>
</organism>
<dbReference type="Proteomes" id="UP001431209">
    <property type="component" value="Unassembled WGS sequence"/>
</dbReference>
<dbReference type="PANTHER" id="PTHR31234:SF2">
    <property type="entry name" value="OS05G0199100 PROTEIN"/>
    <property type="match status" value="1"/>
</dbReference>